<evidence type="ECO:0000313" key="1">
    <source>
        <dbReference type="EMBL" id="BBX30404.1"/>
    </source>
</evidence>
<organism evidence="1 2">
    <name type="scientific">Mycolicibacterium alvei</name>
    <dbReference type="NCBI Taxonomy" id="67081"/>
    <lineage>
        <taxon>Bacteria</taxon>
        <taxon>Bacillati</taxon>
        <taxon>Actinomycetota</taxon>
        <taxon>Actinomycetes</taxon>
        <taxon>Mycobacteriales</taxon>
        <taxon>Mycobacteriaceae</taxon>
        <taxon>Mycolicibacterium</taxon>
    </lineage>
</organism>
<name>A0A6N4V3C5_9MYCO</name>
<reference evidence="1 2" key="1">
    <citation type="journal article" date="2019" name="Emerg. Microbes Infect.">
        <title>Comprehensive subspecies identification of 175 nontuberculous mycobacteria species based on 7547 genomic profiles.</title>
        <authorList>
            <person name="Matsumoto Y."/>
            <person name="Kinjo T."/>
            <person name="Motooka D."/>
            <person name="Nabeya D."/>
            <person name="Jung N."/>
            <person name="Uechi K."/>
            <person name="Horii T."/>
            <person name="Iida T."/>
            <person name="Fujita J."/>
            <person name="Nakamura S."/>
        </authorList>
    </citation>
    <scope>NUCLEOTIDE SEQUENCE [LARGE SCALE GENOMIC DNA]</scope>
    <source>
        <strain evidence="1 2">JCM 12272</strain>
        <plasmid evidence="1">pJCM12272</plasmid>
    </source>
</reference>
<gene>
    <name evidence="1" type="ORF">MALV_55290</name>
</gene>
<dbReference type="Proteomes" id="UP000466906">
    <property type="component" value="Plasmid pJCM12272"/>
</dbReference>
<keyword evidence="2" id="KW-1185">Reference proteome</keyword>
<accession>A0A6N4V3C5</accession>
<geneLocation type="plasmid" evidence="1 2">
    <name>pJCM12272</name>
</geneLocation>
<sequence>MTQTRTLRFHTKYGPARLFDKAREQLKHLAGLSLEIPHARSRFDERGVPLQYLTDFQPERWELFTVETAVRTGRITYMSLRRRIEPTQYLWIVLAAEHVITAWVTESRSDRATNPLIVRDGPAWEAAAKGHEPAITGALAEWGDQYARRVRALRVLDAVAALPERPSGQRLAHAATLVLRGRTWNEAAAEAGWSNRAGLDAAIMRLLRAVKRHGRGDDAH</sequence>
<proteinExistence type="predicted"/>
<dbReference type="AlphaFoldDB" id="A0A6N4V3C5"/>
<evidence type="ECO:0000313" key="2">
    <source>
        <dbReference type="Proteomes" id="UP000466906"/>
    </source>
</evidence>
<dbReference type="KEGG" id="malv:MALV_55290"/>
<dbReference type="RefSeq" id="WP_163670461.1">
    <property type="nucleotide sequence ID" value="NZ_AP022566.1"/>
</dbReference>
<dbReference type="EMBL" id="AP022566">
    <property type="protein sequence ID" value="BBX30404.1"/>
    <property type="molecule type" value="Genomic_DNA"/>
</dbReference>
<protein>
    <submittedName>
        <fullName evidence="1">Uncharacterized protein</fullName>
    </submittedName>
</protein>
<keyword evidence="1" id="KW-0614">Plasmid</keyword>